<comment type="caution">
    <text evidence="2">The sequence shown here is derived from an EMBL/GenBank/DDBJ whole genome shotgun (WGS) entry which is preliminary data.</text>
</comment>
<evidence type="ECO:0000313" key="2">
    <source>
        <dbReference type="EMBL" id="CAL4166553.1"/>
    </source>
</evidence>
<name>A0AAV2S851_MEGNR</name>
<dbReference type="Proteomes" id="UP001497623">
    <property type="component" value="Unassembled WGS sequence"/>
</dbReference>
<feature type="compositionally biased region" description="Polar residues" evidence="1">
    <location>
        <begin position="165"/>
        <end position="179"/>
    </location>
</feature>
<dbReference type="AlphaFoldDB" id="A0AAV2S851"/>
<sequence>HQDNIDKKQQASALVTHLESHPGHEFDFNNASLIWKTNDKLETQILETACINMLPSCNEKPGDIHVGAPMSSAIVKIANLQDCTKAQHNRNQQRLPQLYIPTPATTPTLPPPPTQPASQPPIQPTPTNPLDSISSAPSSSSTTPPQSYPAPQRPKRPRGRPPKHLSSSQPHLTHSQPALSNPIPATLHSNSQPALSTSYQQPHLVISTHPPINH</sequence>
<feature type="compositionally biased region" description="Polar residues" evidence="1">
    <location>
        <begin position="187"/>
        <end position="201"/>
    </location>
</feature>
<proteinExistence type="predicted"/>
<feature type="non-terminal residue" evidence="2">
    <location>
        <position position="214"/>
    </location>
</feature>
<evidence type="ECO:0000256" key="1">
    <source>
        <dbReference type="SAM" id="MobiDB-lite"/>
    </source>
</evidence>
<feature type="compositionally biased region" description="Low complexity" evidence="1">
    <location>
        <begin position="132"/>
        <end position="145"/>
    </location>
</feature>
<keyword evidence="3" id="KW-1185">Reference proteome</keyword>
<gene>
    <name evidence="2" type="ORF">MNOR_LOCUS33468</name>
</gene>
<accession>A0AAV2S851</accession>
<feature type="non-terminal residue" evidence="2">
    <location>
        <position position="1"/>
    </location>
</feature>
<feature type="region of interest" description="Disordered" evidence="1">
    <location>
        <begin position="88"/>
        <end position="214"/>
    </location>
</feature>
<feature type="compositionally biased region" description="Pro residues" evidence="1">
    <location>
        <begin position="108"/>
        <end position="127"/>
    </location>
</feature>
<organism evidence="2 3">
    <name type="scientific">Meganyctiphanes norvegica</name>
    <name type="common">Northern krill</name>
    <name type="synonym">Thysanopoda norvegica</name>
    <dbReference type="NCBI Taxonomy" id="48144"/>
    <lineage>
        <taxon>Eukaryota</taxon>
        <taxon>Metazoa</taxon>
        <taxon>Ecdysozoa</taxon>
        <taxon>Arthropoda</taxon>
        <taxon>Crustacea</taxon>
        <taxon>Multicrustacea</taxon>
        <taxon>Malacostraca</taxon>
        <taxon>Eumalacostraca</taxon>
        <taxon>Eucarida</taxon>
        <taxon>Euphausiacea</taxon>
        <taxon>Euphausiidae</taxon>
        <taxon>Meganyctiphanes</taxon>
    </lineage>
</organism>
<evidence type="ECO:0000313" key="3">
    <source>
        <dbReference type="Proteomes" id="UP001497623"/>
    </source>
</evidence>
<protein>
    <submittedName>
        <fullName evidence="2">Uncharacterized protein</fullName>
    </submittedName>
</protein>
<dbReference type="EMBL" id="CAXKWB010048411">
    <property type="protein sequence ID" value="CAL4166553.1"/>
    <property type="molecule type" value="Genomic_DNA"/>
</dbReference>
<reference evidence="2 3" key="1">
    <citation type="submission" date="2024-05" db="EMBL/GenBank/DDBJ databases">
        <authorList>
            <person name="Wallberg A."/>
        </authorList>
    </citation>
    <scope>NUCLEOTIDE SEQUENCE [LARGE SCALE GENOMIC DNA]</scope>
</reference>
<feature type="compositionally biased region" description="Basic residues" evidence="1">
    <location>
        <begin position="153"/>
        <end position="163"/>
    </location>
</feature>